<sequence>MKKNVFLILFVLLALIVTGSILLKKGKTSIKENAQIGLPAPDFELTDINGKKWSLKDLKGKIVILNFWASWCNDCKVEKKSIQAYLNKNGASDDFVFLTVLYKDNPLTATEIAKKEGFTFPVLIDDGVTSTIYGIKGVPETFLIDKKGILRHKIVGPVDWSNPHIVPHLRQVLS</sequence>
<dbReference type="SUPFAM" id="SSF52833">
    <property type="entry name" value="Thioredoxin-like"/>
    <property type="match status" value="1"/>
</dbReference>
<evidence type="ECO:0000256" key="4">
    <source>
        <dbReference type="ARBA" id="ARBA00023284"/>
    </source>
</evidence>
<dbReference type="Gene3D" id="3.40.30.10">
    <property type="entry name" value="Glutaredoxin"/>
    <property type="match status" value="1"/>
</dbReference>
<dbReference type="InterPro" id="IPR036249">
    <property type="entry name" value="Thioredoxin-like_sf"/>
</dbReference>
<reference evidence="6 7" key="1">
    <citation type="submission" date="2018-01" db="EMBL/GenBank/DDBJ databases">
        <title>Metagenomic assembled genomes from two thermal pools in the Uzon Caldera, Kamchatka, Russia.</title>
        <authorList>
            <person name="Wilkins L."/>
            <person name="Ettinger C."/>
        </authorList>
    </citation>
    <scope>NUCLEOTIDE SEQUENCE [LARGE SCALE GENOMIC DNA]</scope>
    <source>
        <strain evidence="6">ZAV-04</strain>
    </source>
</reference>
<dbReference type="PROSITE" id="PS51352">
    <property type="entry name" value="THIOREDOXIN_2"/>
    <property type="match status" value="1"/>
</dbReference>
<comment type="subcellular location">
    <subcellularLocation>
        <location evidence="1">Cell envelope</location>
    </subcellularLocation>
</comment>
<evidence type="ECO:0000256" key="3">
    <source>
        <dbReference type="ARBA" id="ARBA00023157"/>
    </source>
</evidence>
<evidence type="ECO:0000313" key="7">
    <source>
        <dbReference type="Proteomes" id="UP000242288"/>
    </source>
</evidence>
<dbReference type="GO" id="GO:0030313">
    <property type="term" value="C:cell envelope"/>
    <property type="evidence" value="ECO:0007669"/>
    <property type="project" value="UniProtKB-SubCell"/>
</dbReference>
<name>A0A2J6WQQ5_9BACT</name>
<dbReference type="EMBL" id="PNIO01000005">
    <property type="protein sequence ID" value="PMP72726.1"/>
    <property type="molecule type" value="Genomic_DNA"/>
</dbReference>
<dbReference type="InterPro" id="IPR000866">
    <property type="entry name" value="AhpC/TSA"/>
</dbReference>
<accession>A0A2J6WQQ5</accession>
<dbReference type="Proteomes" id="UP000242288">
    <property type="component" value="Unassembled WGS sequence"/>
</dbReference>
<evidence type="ECO:0000313" key="6">
    <source>
        <dbReference type="EMBL" id="PMP72726.1"/>
    </source>
</evidence>
<organism evidence="6 7">
    <name type="scientific">Thermodesulfovibrio aggregans</name>
    <dbReference type="NCBI Taxonomy" id="86166"/>
    <lineage>
        <taxon>Bacteria</taxon>
        <taxon>Pseudomonadati</taxon>
        <taxon>Nitrospirota</taxon>
        <taxon>Thermodesulfovibrionia</taxon>
        <taxon>Thermodesulfovibrionales</taxon>
        <taxon>Thermodesulfovibrionaceae</taxon>
        <taxon>Thermodesulfovibrio</taxon>
    </lineage>
</organism>
<dbReference type="InterPro" id="IPR050553">
    <property type="entry name" value="Thioredoxin_ResA/DsbE_sf"/>
</dbReference>
<evidence type="ECO:0000259" key="5">
    <source>
        <dbReference type="PROSITE" id="PS51352"/>
    </source>
</evidence>
<dbReference type="Pfam" id="PF00578">
    <property type="entry name" value="AhpC-TSA"/>
    <property type="match status" value="1"/>
</dbReference>
<dbReference type="GO" id="GO:0017004">
    <property type="term" value="P:cytochrome complex assembly"/>
    <property type="evidence" value="ECO:0007669"/>
    <property type="project" value="UniProtKB-KW"/>
</dbReference>
<proteinExistence type="predicted"/>
<keyword evidence="2" id="KW-0201">Cytochrome c-type biogenesis</keyword>
<dbReference type="AlphaFoldDB" id="A0A2J6WQQ5"/>
<dbReference type="CDD" id="cd02966">
    <property type="entry name" value="TlpA_like_family"/>
    <property type="match status" value="1"/>
</dbReference>
<keyword evidence="3" id="KW-1015">Disulfide bond</keyword>
<protein>
    <submittedName>
        <fullName evidence="6">Thioredoxin</fullName>
    </submittedName>
</protein>
<dbReference type="InterPro" id="IPR013766">
    <property type="entry name" value="Thioredoxin_domain"/>
</dbReference>
<evidence type="ECO:0000256" key="1">
    <source>
        <dbReference type="ARBA" id="ARBA00004196"/>
    </source>
</evidence>
<gene>
    <name evidence="6" type="ORF">C0186_00460</name>
</gene>
<feature type="domain" description="Thioredoxin" evidence="5">
    <location>
        <begin position="34"/>
        <end position="174"/>
    </location>
</feature>
<keyword evidence="4" id="KW-0676">Redox-active center</keyword>
<dbReference type="PANTHER" id="PTHR42852">
    <property type="entry name" value="THIOL:DISULFIDE INTERCHANGE PROTEIN DSBE"/>
    <property type="match status" value="1"/>
</dbReference>
<evidence type="ECO:0000256" key="2">
    <source>
        <dbReference type="ARBA" id="ARBA00022748"/>
    </source>
</evidence>
<dbReference type="GO" id="GO:0016491">
    <property type="term" value="F:oxidoreductase activity"/>
    <property type="evidence" value="ECO:0007669"/>
    <property type="project" value="InterPro"/>
</dbReference>
<dbReference type="GO" id="GO:0016209">
    <property type="term" value="F:antioxidant activity"/>
    <property type="evidence" value="ECO:0007669"/>
    <property type="project" value="InterPro"/>
</dbReference>
<comment type="caution">
    <text evidence="6">The sequence shown here is derived from an EMBL/GenBank/DDBJ whole genome shotgun (WGS) entry which is preliminary data.</text>
</comment>
<dbReference type="PANTHER" id="PTHR42852:SF6">
    <property type="entry name" value="THIOL:DISULFIDE INTERCHANGE PROTEIN DSBE"/>
    <property type="match status" value="1"/>
</dbReference>